<feature type="region of interest" description="Disordered" evidence="1">
    <location>
        <begin position="1"/>
        <end position="44"/>
    </location>
</feature>
<comment type="caution">
    <text evidence="2">The sequence shown here is derived from an EMBL/GenBank/DDBJ whole genome shotgun (WGS) entry which is preliminary data.</text>
</comment>
<evidence type="ECO:0000313" key="3">
    <source>
        <dbReference type="Proteomes" id="UP001365781"/>
    </source>
</evidence>
<organism evidence="2 3">
    <name type="scientific">Streptomyces brasiliscabiei</name>
    <dbReference type="NCBI Taxonomy" id="2736302"/>
    <lineage>
        <taxon>Bacteria</taxon>
        <taxon>Bacillati</taxon>
        <taxon>Actinomycetota</taxon>
        <taxon>Actinomycetes</taxon>
        <taxon>Kitasatosporales</taxon>
        <taxon>Streptomycetaceae</taxon>
        <taxon>Streptomyces</taxon>
    </lineage>
</organism>
<dbReference type="EMBL" id="JBBAYM010000024">
    <property type="protein sequence ID" value="MEI5613788.1"/>
    <property type="molecule type" value="Genomic_DNA"/>
</dbReference>
<sequence length="44" mass="4823">MNHATITPTHRWSYTPPGSQPRRDPLAELHDDGPVVVSADVSTL</sequence>
<evidence type="ECO:0000313" key="2">
    <source>
        <dbReference type="EMBL" id="MEI5613788.1"/>
    </source>
</evidence>
<name>A0ABU8GKR0_9ACTN</name>
<evidence type="ECO:0000256" key="1">
    <source>
        <dbReference type="SAM" id="MobiDB-lite"/>
    </source>
</evidence>
<gene>
    <name evidence="2" type="ORF">WB403_32050</name>
</gene>
<dbReference type="Proteomes" id="UP001365781">
    <property type="component" value="Unassembled WGS sequence"/>
</dbReference>
<feature type="compositionally biased region" description="Basic and acidic residues" evidence="1">
    <location>
        <begin position="21"/>
        <end position="33"/>
    </location>
</feature>
<feature type="compositionally biased region" description="Polar residues" evidence="1">
    <location>
        <begin position="1"/>
        <end position="12"/>
    </location>
</feature>
<protein>
    <submittedName>
        <fullName evidence="2">Uncharacterized protein</fullName>
    </submittedName>
</protein>
<accession>A0ABU8GKR0</accession>
<keyword evidence="3" id="KW-1185">Reference proteome</keyword>
<reference evidence="2 3" key="1">
    <citation type="submission" date="2024-03" db="EMBL/GenBank/DDBJ databases">
        <title>First Report of Pectobacterium brasiliscabiei causing potato scab in china.</title>
        <authorList>
            <person name="Handique U."/>
        </authorList>
    </citation>
    <scope>NUCLEOTIDE SEQUENCE [LARGE SCALE GENOMIC DNA]</scope>
    <source>
        <strain evidence="2 3">ZRIMU1503</strain>
    </source>
</reference>
<dbReference type="RefSeq" id="WP_013000999.1">
    <property type="nucleotide sequence ID" value="NZ_JBBAYL010000018.1"/>
</dbReference>
<proteinExistence type="predicted"/>